<evidence type="ECO:0000313" key="4">
    <source>
        <dbReference type="EMBL" id="SDY12093.1"/>
    </source>
</evidence>
<evidence type="ECO:0000313" key="5">
    <source>
        <dbReference type="Proteomes" id="UP000199286"/>
    </source>
</evidence>
<name>A0A1H3H927_9RHOB</name>
<comment type="subcellular location">
    <subcellularLocation>
        <location evidence="3">Cytoplasm</location>
    </subcellularLocation>
</comment>
<proteinExistence type="inferred from homology"/>
<dbReference type="EMBL" id="FNPF01000003">
    <property type="protein sequence ID" value="SDY12093.1"/>
    <property type="molecule type" value="Genomic_DNA"/>
</dbReference>
<dbReference type="Proteomes" id="UP000199286">
    <property type="component" value="Unassembled WGS sequence"/>
</dbReference>
<dbReference type="Pfam" id="PF01730">
    <property type="entry name" value="UreF"/>
    <property type="match status" value="1"/>
</dbReference>
<sequence length="223" mass="23642">MRAPMRRRTIIRMVLDPHLVLHQLFSPAFPVGAFAWSHGLEAAVQDGHIADATSAEAWLRDVLEHGAGWSDAVLCAQAAAGKNLRELVDLARALAPSAERRAETLEQGAAFAATVRAVWGADVPGAAYPVAVGAALRALDLPVDHGLRLYLQAFAANLCAACVRLVPLGQTDGQRITRALQPLCAALAARALAADLDDIGGFAPALDIASQRHEALHSRIFRS</sequence>
<organism evidence="4 5">
    <name type="scientific">Citreimonas salinaria</name>
    <dbReference type="NCBI Taxonomy" id="321339"/>
    <lineage>
        <taxon>Bacteria</taxon>
        <taxon>Pseudomonadati</taxon>
        <taxon>Pseudomonadota</taxon>
        <taxon>Alphaproteobacteria</taxon>
        <taxon>Rhodobacterales</taxon>
        <taxon>Roseobacteraceae</taxon>
        <taxon>Citreimonas</taxon>
    </lineage>
</organism>
<evidence type="ECO:0000256" key="2">
    <source>
        <dbReference type="ARBA" id="ARBA00023186"/>
    </source>
</evidence>
<gene>
    <name evidence="3" type="primary">ureF</name>
    <name evidence="4" type="ORF">SAMN05444340_103310</name>
</gene>
<reference evidence="4 5" key="1">
    <citation type="submission" date="2016-10" db="EMBL/GenBank/DDBJ databases">
        <authorList>
            <person name="de Groot N.N."/>
        </authorList>
    </citation>
    <scope>NUCLEOTIDE SEQUENCE [LARGE SCALE GENOMIC DNA]</scope>
    <source>
        <strain evidence="4 5">DSM 26880</strain>
    </source>
</reference>
<comment type="similarity">
    <text evidence="3">Belongs to the UreF family.</text>
</comment>
<dbReference type="STRING" id="321339.SAMN05444340_103310"/>
<dbReference type="InterPro" id="IPR038277">
    <property type="entry name" value="UreF_sf"/>
</dbReference>
<dbReference type="InterPro" id="IPR002639">
    <property type="entry name" value="UreF"/>
</dbReference>
<keyword evidence="1 3" id="KW-0996">Nickel insertion</keyword>
<comment type="function">
    <text evidence="3">Required for maturation of urease via the functional incorporation of the urease nickel metallocenter.</text>
</comment>
<dbReference type="PANTHER" id="PTHR33620">
    <property type="entry name" value="UREASE ACCESSORY PROTEIN F"/>
    <property type="match status" value="1"/>
</dbReference>
<evidence type="ECO:0000256" key="3">
    <source>
        <dbReference type="HAMAP-Rule" id="MF_01385"/>
    </source>
</evidence>
<dbReference type="HAMAP" id="MF_01385">
    <property type="entry name" value="UreF"/>
    <property type="match status" value="1"/>
</dbReference>
<dbReference type="GO" id="GO:0005737">
    <property type="term" value="C:cytoplasm"/>
    <property type="evidence" value="ECO:0007669"/>
    <property type="project" value="UniProtKB-SubCell"/>
</dbReference>
<dbReference type="PIRSF" id="PIRSF009467">
    <property type="entry name" value="Ureas_acces_UreF"/>
    <property type="match status" value="1"/>
</dbReference>
<keyword evidence="5" id="KW-1185">Reference proteome</keyword>
<accession>A0A1H3H927</accession>
<dbReference type="AlphaFoldDB" id="A0A1H3H927"/>
<evidence type="ECO:0000256" key="1">
    <source>
        <dbReference type="ARBA" id="ARBA00022988"/>
    </source>
</evidence>
<keyword evidence="2 3" id="KW-0143">Chaperone</keyword>
<dbReference type="Gene3D" id="1.10.4190.10">
    <property type="entry name" value="Urease accessory protein UreF"/>
    <property type="match status" value="1"/>
</dbReference>
<dbReference type="PANTHER" id="PTHR33620:SF1">
    <property type="entry name" value="UREASE ACCESSORY PROTEIN F"/>
    <property type="match status" value="1"/>
</dbReference>
<comment type="subunit">
    <text evidence="3">UreD, UreF and UreG form a complex that acts as a GTP-hydrolysis-dependent molecular chaperone, activating the urease apoprotein by helping to assemble the nickel containing metallocenter of UreC. The UreE protein probably delivers the nickel.</text>
</comment>
<protein>
    <recommendedName>
        <fullName evidence="3">Urease accessory protein UreF</fullName>
    </recommendedName>
</protein>
<keyword evidence="3" id="KW-0963">Cytoplasm</keyword>
<dbReference type="GO" id="GO:0016151">
    <property type="term" value="F:nickel cation binding"/>
    <property type="evidence" value="ECO:0007669"/>
    <property type="project" value="UniProtKB-UniRule"/>
</dbReference>